<dbReference type="GO" id="GO:0032050">
    <property type="term" value="F:clathrin heavy chain binding"/>
    <property type="evidence" value="ECO:0007669"/>
    <property type="project" value="TreeGrafter"/>
</dbReference>
<keyword evidence="6" id="KW-0472">Membrane</keyword>
<accession>A0AAV5F3I6</accession>
<proteinExistence type="predicted"/>
<comment type="caution">
    <text evidence="12">The sequence shown here is derived from an EMBL/GenBank/DDBJ whole genome shotgun (WGS) entry which is preliminary data.</text>
</comment>
<dbReference type="GO" id="GO:0006900">
    <property type="term" value="P:vesicle budding from membrane"/>
    <property type="evidence" value="ECO:0007669"/>
    <property type="project" value="TreeGrafter"/>
</dbReference>
<dbReference type="GO" id="GO:0005905">
    <property type="term" value="C:clathrin-coated pit"/>
    <property type="evidence" value="ECO:0007669"/>
    <property type="project" value="UniProtKB-SubCell"/>
</dbReference>
<evidence type="ECO:0000256" key="7">
    <source>
        <dbReference type="ARBA" id="ARBA00023176"/>
    </source>
</evidence>
<comment type="subcellular location">
    <subcellularLocation>
        <location evidence="1">Cytoplasmic vesicle</location>
        <location evidence="1">Clathrin-coated vesicle</location>
    </subcellularLocation>
    <subcellularLocation>
        <location evidence="2">Golgi apparatus</location>
    </subcellularLocation>
    <subcellularLocation>
        <location evidence="3">Membrane</location>
        <location evidence="3">Clathrin-coated pit</location>
    </subcellularLocation>
</comment>
<evidence type="ECO:0000256" key="9">
    <source>
        <dbReference type="SAM" id="MobiDB-lite"/>
    </source>
</evidence>
<evidence type="ECO:0000256" key="10">
    <source>
        <dbReference type="SAM" id="SignalP"/>
    </source>
</evidence>
<feature type="compositionally biased region" description="Basic and acidic residues" evidence="9">
    <location>
        <begin position="383"/>
        <end position="394"/>
    </location>
</feature>
<evidence type="ECO:0000256" key="4">
    <source>
        <dbReference type="ARBA" id="ARBA00022583"/>
    </source>
</evidence>
<dbReference type="Gene3D" id="1.20.58.150">
    <property type="entry name" value="ANTH domain"/>
    <property type="match status" value="1"/>
</dbReference>
<organism evidence="12 13">
    <name type="scientific">Eleusine coracana subsp. coracana</name>
    <dbReference type="NCBI Taxonomy" id="191504"/>
    <lineage>
        <taxon>Eukaryota</taxon>
        <taxon>Viridiplantae</taxon>
        <taxon>Streptophyta</taxon>
        <taxon>Embryophyta</taxon>
        <taxon>Tracheophyta</taxon>
        <taxon>Spermatophyta</taxon>
        <taxon>Magnoliopsida</taxon>
        <taxon>Liliopsida</taxon>
        <taxon>Poales</taxon>
        <taxon>Poaceae</taxon>
        <taxon>PACMAD clade</taxon>
        <taxon>Chloridoideae</taxon>
        <taxon>Cynodonteae</taxon>
        <taxon>Eleusininae</taxon>
        <taxon>Eleusine</taxon>
    </lineage>
</organism>
<keyword evidence="8" id="KW-0968">Cytoplasmic vesicle</keyword>
<dbReference type="SUPFAM" id="SSF48464">
    <property type="entry name" value="ENTH/VHS domain"/>
    <property type="match status" value="1"/>
</dbReference>
<evidence type="ECO:0000256" key="8">
    <source>
        <dbReference type="ARBA" id="ARBA00023329"/>
    </source>
</evidence>
<dbReference type="GO" id="GO:0000149">
    <property type="term" value="F:SNARE binding"/>
    <property type="evidence" value="ECO:0007669"/>
    <property type="project" value="TreeGrafter"/>
</dbReference>
<evidence type="ECO:0000313" key="12">
    <source>
        <dbReference type="EMBL" id="GJN29510.1"/>
    </source>
</evidence>
<dbReference type="InterPro" id="IPR013809">
    <property type="entry name" value="ENTH"/>
</dbReference>
<dbReference type="CDD" id="cd03564">
    <property type="entry name" value="ANTH_N"/>
    <property type="match status" value="1"/>
</dbReference>
<dbReference type="GO" id="GO:0005545">
    <property type="term" value="F:1-phosphatidylinositol binding"/>
    <property type="evidence" value="ECO:0007669"/>
    <property type="project" value="InterPro"/>
</dbReference>
<evidence type="ECO:0000256" key="3">
    <source>
        <dbReference type="ARBA" id="ARBA00004600"/>
    </source>
</evidence>
<keyword evidence="7" id="KW-0168">Coated pit</keyword>
<dbReference type="InterPro" id="IPR045192">
    <property type="entry name" value="AP180-like"/>
</dbReference>
<dbReference type="InterPro" id="IPR048050">
    <property type="entry name" value="ANTH_N_plant"/>
</dbReference>
<dbReference type="PROSITE" id="PS50942">
    <property type="entry name" value="ENTH"/>
    <property type="match status" value="1"/>
</dbReference>
<dbReference type="Proteomes" id="UP001054889">
    <property type="component" value="Unassembled WGS sequence"/>
</dbReference>
<keyword evidence="13" id="KW-1185">Reference proteome</keyword>
<keyword evidence="5" id="KW-0333">Golgi apparatus</keyword>
<protein>
    <recommendedName>
        <fullName evidence="11">ENTH domain-containing protein</fullName>
    </recommendedName>
</protein>
<dbReference type="GO" id="GO:0072583">
    <property type="term" value="P:clathrin-dependent endocytosis"/>
    <property type="evidence" value="ECO:0007669"/>
    <property type="project" value="InterPro"/>
</dbReference>
<evidence type="ECO:0000313" key="13">
    <source>
        <dbReference type="Proteomes" id="UP001054889"/>
    </source>
</evidence>
<feature type="domain" description="ENTH" evidence="11">
    <location>
        <begin position="106"/>
        <end position="244"/>
    </location>
</feature>
<feature type="compositionally biased region" description="Acidic residues" evidence="9">
    <location>
        <begin position="368"/>
        <end position="382"/>
    </location>
</feature>
<dbReference type="SMART" id="SM00273">
    <property type="entry name" value="ENTH"/>
    <property type="match status" value="1"/>
</dbReference>
<dbReference type="GO" id="GO:0005546">
    <property type="term" value="F:phosphatidylinositol-4,5-bisphosphate binding"/>
    <property type="evidence" value="ECO:0007669"/>
    <property type="project" value="TreeGrafter"/>
</dbReference>
<evidence type="ECO:0000256" key="1">
    <source>
        <dbReference type="ARBA" id="ARBA00004132"/>
    </source>
</evidence>
<evidence type="ECO:0000259" key="11">
    <source>
        <dbReference type="PROSITE" id="PS50942"/>
    </source>
</evidence>
<dbReference type="EMBL" id="BQKI01000081">
    <property type="protein sequence ID" value="GJN29510.1"/>
    <property type="molecule type" value="Genomic_DNA"/>
</dbReference>
<dbReference type="GO" id="GO:0030136">
    <property type="term" value="C:clathrin-coated vesicle"/>
    <property type="evidence" value="ECO:0007669"/>
    <property type="project" value="UniProtKB-SubCell"/>
</dbReference>
<evidence type="ECO:0000256" key="2">
    <source>
        <dbReference type="ARBA" id="ARBA00004555"/>
    </source>
</evidence>
<dbReference type="InterPro" id="IPR011417">
    <property type="entry name" value="ANTH_dom"/>
</dbReference>
<feature type="signal peptide" evidence="10">
    <location>
        <begin position="1"/>
        <end position="15"/>
    </location>
</feature>
<reference evidence="12" key="2">
    <citation type="submission" date="2021-12" db="EMBL/GenBank/DDBJ databases">
        <title>Resequencing data analysis of finger millet.</title>
        <authorList>
            <person name="Hatakeyama M."/>
            <person name="Aluri S."/>
            <person name="Balachadran M.T."/>
            <person name="Sivarajan S.R."/>
            <person name="Poveda L."/>
            <person name="Shimizu-Inatsugi R."/>
            <person name="Schlapbach R."/>
            <person name="Sreeman S.M."/>
            <person name="Shimizu K.K."/>
        </authorList>
    </citation>
    <scope>NUCLEOTIDE SEQUENCE</scope>
</reference>
<feature type="chain" id="PRO_5043360651" description="ENTH domain-containing protein" evidence="10">
    <location>
        <begin position="16"/>
        <end position="593"/>
    </location>
</feature>
<dbReference type="InterPro" id="IPR014712">
    <property type="entry name" value="ANTH_dom_sf"/>
</dbReference>
<dbReference type="Gene3D" id="1.25.40.90">
    <property type="match status" value="1"/>
</dbReference>
<evidence type="ECO:0000256" key="6">
    <source>
        <dbReference type="ARBA" id="ARBA00023136"/>
    </source>
</evidence>
<dbReference type="PANTHER" id="PTHR22951:SF32">
    <property type="entry name" value="OS06G0175500 PROTEIN"/>
    <property type="match status" value="1"/>
</dbReference>
<dbReference type="SUPFAM" id="SSF89009">
    <property type="entry name" value="GAT-like domain"/>
    <property type="match status" value="1"/>
</dbReference>
<keyword evidence="10" id="KW-0732">Signal</keyword>
<dbReference type="Pfam" id="PF07651">
    <property type="entry name" value="ANTH"/>
    <property type="match status" value="2"/>
</dbReference>
<dbReference type="GO" id="GO:0048268">
    <property type="term" value="P:clathrin coat assembly"/>
    <property type="evidence" value="ECO:0007669"/>
    <property type="project" value="InterPro"/>
</dbReference>
<gene>
    <name evidence="12" type="primary">gb17736</name>
    <name evidence="12" type="ORF">PR202_gb17736</name>
</gene>
<dbReference type="PANTHER" id="PTHR22951">
    <property type="entry name" value="CLATHRIN ASSEMBLY PROTEIN"/>
    <property type="match status" value="1"/>
</dbReference>
<dbReference type="InterPro" id="IPR008942">
    <property type="entry name" value="ENTH_VHS"/>
</dbReference>
<dbReference type="GO" id="GO:0005794">
    <property type="term" value="C:Golgi apparatus"/>
    <property type="evidence" value="ECO:0007669"/>
    <property type="project" value="UniProtKB-SubCell"/>
</dbReference>
<dbReference type="AlphaFoldDB" id="A0AAV5F3I6"/>
<feature type="region of interest" description="Disordered" evidence="9">
    <location>
        <begin position="350"/>
        <end position="403"/>
    </location>
</feature>
<reference evidence="12" key="1">
    <citation type="journal article" date="2018" name="DNA Res.">
        <title>Multiple hybrid de novo genome assembly of finger millet, an orphan allotetraploid crop.</title>
        <authorList>
            <person name="Hatakeyama M."/>
            <person name="Aluri S."/>
            <person name="Balachadran M.T."/>
            <person name="Sivarajan S.R."/>
            <person name="Patrignani A."/>
            <person name="Gruter S."/>
            <person name="Poveda L."/>
            <person name="Shimizu-Inatsugi R."/>
            <person name="Baeten J."/>
            <person name="Francoijs K.J."/>
            <person name="Nataraja K.N."/>
            <person name="Reddy Y.A.N."/>
            <person name="Phadnis S."/>
            <person name="Ravikumar R.L."/>
            <person name="Schlapbach R."/>
            <person name="Sreeman S.M."/>
            <person name="Shimizu K.K."/>
        </authorList>
    </citation>
    <scope>NUCLEOTIDE SEQUENCE</scope>
</reference>
<dbReference type="FunFam" id="1.25.40.90:FF:000005">
    <property type="entry name" value="Clathrin assembly protein AP180"/>
    <property type="match status" value="1"/>
</dbReference>
<sequence length="593" mass="66010">MSRCFWRFWRRKKLSFFLGAVKVEWLSVGHPELSLNFTRGARVLHRFVGCAIGSDQTRVDLVGVLGAVWDQDISWELRRMAVGGTQPTLRKYLGALKDTTTVSLAKVNSDYKELDIAIVKATNHVERPSKEKYIREIFHSISAARPRADVAYCIHALARRLSKTRNWAVALKTLIVIHRALREVDPTFREELINYGRSRSHMLNMSYFKDVSSAEAWDYSAWVRIYALYLEERLECFRVLKYDVETDPPVALESVKLYTAISDGTINLVDKFFEMQRSDAVRALDVYKRATNQAERLSEFYEVCKTIHIGRGEKFLKIEQPPASFVQTMEEYVRDAPTMAQKSVLAIEYKKETEEEEKPASPPPATEPEPEPEPAQEPEPEPESVKEEPPKDEPTDLLGLNEPNPAVAEMDEKNALALAIVPIDDAPKAAPATFENGVTGWELALVTAPSSNETAVTSTKKLAGGLDLLTLDSLYDDANRRASQTASYNPWDAPAPMMMQTMAPAMHDPFYASGGFAAPHGVQMAAMAQQQQAFMLQQQMMSMAPAAPVVHHPMQQNPANPFGNPFAPAGAHPYGAAGMPLHAGPGNGYTGLI</sequence>
<evidence type="ECO:0000256" key="5">
    <source>
        <dbReference type="ARBA" id="ARBA00023034"/>
    </source>
</evidence>
<name>A0AAV5F3I6_ELECO</name>
<keyword evidence="4" id="KW-0254">Endocytosis</keyword>